<feature type="compositionally biased region" description="Basic and acidic residues" evidence="1">
    <location>
        <begin position="1"/>
        <end position="10"/>
    </location>
</feature>
<gene>
    <name evidence="2" type="ORF">D4764_15G0009160</name>
</gene>
<reference evidence="2 3" key="1">
    <citation type="submission" date="2019-04" db="EMBL/GenBank/DDBJ databases">
        <title>Chromosome genome assembly for Takifugu flavidus.</title>
        <authorList>
            <person name="Xiao S."/>
        </authorList>
    </citation>
    <scope>NUCLEOTIDE SEQUENCE [LARGE SCALE GENOMIC DNA]</scope>
    <source>
        <strain evidence="2">HTHZ2018</strain>
        <tissue evidence="2">Muscle</tissue>
    </source>
</reference>
<keyword evidence="3" id="KW-1185">Reference proteome</keyword>
<organism evidence="2 3">
    <name type="scientific">Takifugu flavidus</name>
    <name type="common">sansaifugu</name>
    <dbReference type="NCBI Taxonomy" id="433684"/>
    <lineage>
        <taxon>Eukaryota</taxon>
        <taxon>Metazoa</taxon>
        <taxon>Chordata</taxon>
        <taxon>Craniata</taxon>
        <taxon>Vertebrata</taxon>
        <taxon>Euteleostomi</taxon>
        <taxon>Actinopterygii</taxon>
        <taxon>Neopterygii</taxon>
        <taxon>Teleostei</taxon>
        <taxon>Neoteleostei</taxon>
        <taxon>Acanthomorphata</taxon>
        <taxon>Eupercaria</taxon>
        <taxon>Tetraodontiformes</taxon>
        <taxon>Tetradontoidea</taxon>
        <taxon>Tetraodontidae</taxon>
        <taxon>Takifugu</taxon>
    </lineage>
</organism>
<comment type="caution">
    <text evidence="2">The sequence shown here is derived from an EMBL/GenBank/DDBJ whole genome shotgun (WGS) entry which is preliminary data.</text>
</comment>
<sequence length="124" mass="13942">MKRKAERDGDNETYESLPKAKTRKYDEALGFTTTTVGDEERPDSGLLSSMGPIKVQQDDSDSEQSNPKEEDSPQSIVEGYEGDEDSSFYQLSEALTNHFYYSNGVLRPKLHPNAILLHSRAQII</sequence>
<dbReference type="Proteomes" id="UP000324091">
    <property type="component" value="Chromosome 15"/>
</dbReference>
<dbReference type="EMBL" id="RHFK02000007">
    <property type="protein sequence ID" value="TWW73522.1"/>
    <property type="molecule type" value="Genomic_DNA"/>
</dbReference>
<proteinExistence type="predicted"/>
<evidence type="ECO:0000313" key="3">
    <source>
        <dbReference type="Proteomes" id="UP000324091"/>
    </source>
</evidence>
<feature type="region of interest" description="Disordered" evidence="1">
    <location>
        <begin position="1"/>
        <end position="84"/>
    </location>
</feature>
<evidence type="ECO:0000256" key="1">
    <source>
        <dbReference type="SAM" id="MobiDB-lite"/>
    </source>
</evidence>
<evidence type="ECO:0000313" key="2">
    <source>
        <dbReference type="EMBL" id="TWW73522.1"/>
    </source>
</evidence>
<accession>A0A5C6P142</accession>
<dbReference type="AlphaFoldDB" id="A0A5C6P142"/>
<name>A0A5C6P142_9TELE</name>
<protein>
    <submittedName>
        <fullName evidence="2">Uncharacterized protein</fullName>
    </submittedName>
</protein>